<dbReference type="Pfam" id="PF14322">
    <property type="entry name" value="SusD-like_3"/>
    <property type="match status" value="1"/>
</dbReference>
<organism evidence="8 9">
    <name type="scientific">Phocaeicola plebeius</name>
    <dbReference type="NCBI Taxonomy" id="310297"/>
    <lineage>
        <taxon>Bacteria</taxon>
        <taxon>Pseudomonadati</taxon>
        <taxon>Bacteroidota</taxon>
        <taxon>Bacteroidia</taxon>
        <taxon>Bacteroidales</taxon>
        <taxon>Bacteroidaceae</taxon>
        <taxon>Phocaeicola</taxon>
    </lineage>
</organism>
<proteinExistence type="inferred from homology"/>
<dbReference type="InterPro" id="IPR011990">
    <property type="entry name" value="TPR-like_helical_dom_sf"/>
</dbReference>
<keyword evidence="3" id="KW-0732">Signal</keyword>
<evidence type="ECO:0000259" key="6">
    <source>
        <dbReference type="Pfam" id="PF07980"/>
    </source>
</evidence>
<keyword evidence="5" id="KW-0998">Cell outer membrane</keyword>
<dbReference type="SUPFAM" id="SSF48452">
    <property type="entry name" value="TPR-like"/>
    <property type="match status" value="1"/>
</dbReference>
<protein>
    <submittedName>
        <fullName evidence="8">RagB/SusD family nutrient uptake outer membrane protein</fullName>
    </submittedName>
</protein>
<evidence type="ECO:0000256" key="4">
    <source>
        <dbReference type="ARBA" id="ARBA00023136"/>
    </source>
</evidence>
<evidence type="ECO:0000256" key="2">
    <source>
        <dbReference type="ARBA" id="ARBA00006275"/>
    </source>
</evidence>
<dbReference type="Proteomes" id="UP000260814">
    <property type="component" value="Unassembled WGS sequence"/>
</dbReference>
<dbReference type="PROSITE" id="PS51257">
    <property type="entry name" value="PROKAR_LIPOPROTEIN"/>
    <property type="match status" value="1"/>
</dbReference>
<dbReference type="AlphaFoldDB" id="A0A3E4Z817"/>
<sequence length="550" mass="61674">MKHITTYILAMGIGLAGLTSCSDSWLETNSTQATEGNTLFATTSNARLAINGLCRTMAQQHSYYGQSFNGEGTMKLLYGEYPGETFFFPYMAPGWSPLMNGESTITQSNSSVYDSYPWYYYYMLVSGANAVIGRIDAAEGTQEEKDFLKAEALTFRAYSFMRLVEIYCDPWHLSNNGANSGIVLRLKEVVNAGEETDMPLSTMAQTYEQIYKDLDEAIRLYQSSGLSRNEVYSDASSTVSYPDETVAHSIYARAALNKQDYDKALSEAKLALGDSYILMDNNNYYSGFATPNDEWVWGVYNDTSETIWYFGWQLFMACNGYYAQQGINVCINRSFIEQFPDTDIRKGLFLTEKTFLGEGESFKDVVDVADGRTTGAFATLETYNRANAYVKATVPNAVEQNFAYASLKFQATGQPAVGCQPIIRNSELLLIQAEAAYYKDATGKQSQDALIALNKLSGRDVNYTCTKTGNALLEEIKKYRALELWGEGFDWFDHKRWGEEISRPTVAQNGNFSSYVAGTYGFKDGAYVSTFWKWILPGRETDYNSAIDYK</sequence>
<evidence type="ECO:0000256" key="1">
    <source>
        <dbReference type="ARBA" id="ARBA00004442"/>
    </source>
</evidence>
<comment type="similarity">
    <text evidence="2">Belongs to the SusD family.</text>
</comment>
<evidence type="ECO:0000256" key="3">
    <source>
        <dbReference type="ARBA" id="ARBA00022729"/>
    </source>
</evidence>
<feature type="domain" description="SusD-like N-terminal" evidence="7">
    <location>
        <begin position="112"/>
        <end position="220"/>
    </location>
</feature>
<dbReference type="InterPro" id="IPR012944">
    <property type="entry name" value="SusD_RagB_dom"/>
</dbReference>
<feature type="domain" description="RagB/SusD" evidence="6">
    <location>
        <begin position="421"/>
        <end position="528"/>
    </location>
</feature>
<evidence type="ECO:0000256" key="5">
    <source>
        <dbReference type="ARBA" id="ARBA00023237"/>
    </source>
</evidence>
<evidence type="ECO:0000313" key="9">
    <source>
        <dbReference type="Proteomes" id="UP000260814"/>
    </source>
</evidence>
<dbReference type="GO" id="GO:0009279">
    <property type="term" value="C:cell outer membrane"/>
    <property type="evidence" value="ECO:0007669"/>
    <property type="project" value="UniProtKB-SubCell"/>
</dbReference>
<dbReference type="Gene3D" id="1.25.40.390">
    <property type="match status" value="1"/>
</dbReference>
<evidence type="ECO:0000259" key="7">
    <source>
        <dbReference type="Pfam" id="PF14322"/>
    </source>
</evidence>
<dbReference type="EMBL" id="QSTW01000010">
    <property type="protein sequence ID" value="RGM91025.1"/>
    <property type="molecule type" value="Genomic_DNA"/>
</dbReference>
<name>A0A3E4Z817_9BACT</name>
<comment type="caution">
    <text evidence="8">The sequence shown here is derived from an EMBL/GenBank/DDBJ whole genome shotgun (WGS) entry which is preliminary data.</text>
</comment>
<accession>A0A3E4Z817</accession>
<dbReference type="Pfam" id="PF07980">
    <property type="entry name" value="SusD_RagB"/>
    <property type="match status" value="1"/>
</dbReference>
<gene>
    <name evidence="8" type="ORF">DXB87_08930</name>
</gene>
<dbReference type="RefSeq" id="WP_117701928.1">
    <property type="nucleotide sequence ID" value="NZ_QSTW01000010.1"/>
</dbReference>
<keyword evidence="4" id="KW-0472">Membrane</keyword>
<reference evidence="8 9" key="1">
    <citation type="submission" date="2018-08" db="EMBL/GenBank/DDBJ databases">
        <title>A genome reference for cultivated species of the human gut microbiota.</title>
        <authorList>
            <person name="Zou Y."/>
            <person name="Xue W."/>
            <person name="Luo G."/>
        </authorList>
    </citation>
    <scope>NUCLEOTIDE SEQUENCE [LARGE SCALE GENOMIC DNA]</scope>
    <source>
        <strain evidence="8 9">OM06-2</strain>
    </source>
</reference>
<comment type="subcellular location">
    <subcellularLocation>
        <location evidence="1">Cell outer membrane</location>
    </subcellularLocation>
</comment>
<evidence type="ECO:0000313" key="8">
    <source>
        <dbReference type="EMBL" id="RGM91025.1"/>
    </source>
</evidence>
<dbReference type="InterPro" id="IPR033985">
    <property type="entry name" value="SusD-like_N"/>
</dbReference>